<dbReference type="InterPro" id="IPR050833">
    <property type="entry name" value="Poly_Biosynth_Transport"/>
</dbReference>
<protein>
    <submittedName>
        <fullName evidence="7">Uncharacterized protein</fullName>
    </submittedName>
</protein>
<feature type="transmembrane region" description="Helical" evidence="6">
    <location>
        <begin position="141"/>
        <end position="159"/>
    </location>
</feature>
<evidence type="ECO:0000256" key="2">
    <source>
        <dbReference type="ARBA" id="ARBA00022475"/>
    </source>
</evidence>
<name>A0A3B0TW15_9ZZZZ</name>
<feature type="transmembrane region" description="Helical" evidence="6">
    <location>
        <begin position="75"/>
        <end position="96"/>
    </location>
</feature>
<evidence type="ECO:0000256" key="4">
    <source>
        <dbReference type="ARBA" id="ARBA00022989"/>
    </source>
</evidence>
<sequence length="426" mass="48482">MQAFQLLRFGTLLLISIVFTKSKLTTESIGSYEVFLFISALLCSFWVNGLIQAFLPLYKNNNTFGVDKKGRSPEIFNAFVLISILSLIAVLALAILKGSISAIFTKSGEIPFFNLLLPYILLSCPAYLVEYIYLLKNKPGWILRYGSITFFIQFILIAAPAVLGYGMGICVSGLVSISVVRYIWLIIMLRKYSLPVFSFAFIREHISYGYPLIISALLGSSAQYVDSFLVLNKFDAATFAIFRYGAKEFPLVLLIANAFSTAMIPEFSSKEKLYNSLQLLRKRSARLMHLLFPISMAFLLFSNWLYPVVFNDNFTESARIFNIYLLIIISRLVFPHTIIIGLKKTKIVMYASFAELVVNIILSVIFIHLWGIEGVAFATLIAFAIQKIIWLVYNKIVLRIPPKEYVPVTFWAIYSLMILIIYYFVY</sequence>
<dbReference type="PANTHER" id="PTHR30250">
    <property type="entry name" value="PST FAMILY PREDICTED COLANIC ACID TRANSPORTER"/>
    <property type="match status" value="1"/>
</dbReference>
<keyword evidence="3 6" id="KW-0812">Transmembrane</keyword>
<feature type="transmembrane region" description="Helical" evidence="6">
    <location>
        <begin position="318"/>
        <end position="340"/>
    </location>
</feature>
<accession>A0A3B0TW15</accession>
<dbReference type="PANTHER" id="PTHR30250:SF11">
    <property type="entry name" value="O-ANTIGEN TRANSPORTER-RELATED"/>
    <property type="match status" value="1"/>
</dbReference>
<evidence type="ECO:0000256" key="1">
    <source>
        <dbReference type="ARBA" id="ARBA00004651"/>
    </source>
</evidence>
<organism evidence="7">
    <name type="scientific">hydrothermal vent metagenome</name>
    <dbReference type="NCBI Taxonomy" id="652676"/>
    <lineage>
        <taxon>unclassified sequences</taxon>
        <taxon>metagenomes</taxon>
        <taxon>ecological metagenomes</taxon>
    </lineage>
</organism>
<keyword evidence="5 6" id="KW-0472">Membrane</keyword>
<feature type="transmembrane region" description="Helical" evidence="6">
    <location>
        <begin position="36"/>
        <end position="55"/>
    </location>
</feature>
<dbReference type="AlphaFoldDB" id="A0A3B0TW15"/>
<proteinExistence type="predicted"/>
<evidence type="ECO:0000256" key="5">
    <source>
        <dbReference type="ARBA" id="ARBA00023136"/>
    </source>
</evidence>
<keyword evidence="4 6" id="KW-1133">Transmembrane helix</keyword>
<feature type="transmembrane region" description="Helical" evidence="6">
    <location>
        <begin position="375"/>
        <end position="393"/>
    </location>
</feature>
<dbReference type="EMBL" id="UOEP01000180">
    <property type="protein sequence ID" value="VAW22881.1"/>
    <property type="molecule type" value="Genomic_DNA"/>
</dbReference>
<feature type="transmembrane region" description="Helical" evidence="6">
    <location>
        <begin position="116"/>
        <end position="134"/>
    </location>
</feature>
<feature type="transmembrane region" description="Helical" evidence="6">
    <location>
        <begin position="208"/>
        <end position="229"/>
    </location>
</feature>
<reference evidence="7" key="1">
    <citation type="submission" date="2018-06" db="EMBL/GenBank/DDBJ databases">
        <authorList>
            <person name="Zhirakovskaya E."/>
        </authorList>
    </citation>
    <scope>NUCLEOTIDE SEQUENCE</scope>
</reference>
<feature type="transmembrane region" description="Helical" evidence="6">
    <location>
        <begin position="249"/>
        <end position="267"/>
    </location>
</feature>
<keyword evidence="2" id="KW-1003">Cell membrane</keyword>
<evidence type="ECO:0000256" key="6">
    <source>
        <dbReference type="SAM" id="Phobius"/>
    </source>
</evidence>
<feature type="transmembrane region" description="Helical" evidence="6">
    <location>
        <begin position="165"/>
        <end position="187"/>
    </location>
</feature>
<dbReference type="Pfam" id="PF13440">
    <property type="entry name" value="Polysacc_synt_3"/>
    <property type="match status" value="1"/>
</dbReference>
<feature type="transmembrane region" description="Helical" evidence="6">
    <location>
        <begin position="287"/>
        <end position="306"/>
    </location>
</feature>
<gene>
    <name evidence="7" type="ORF">MNBD_BACTEROID01-2130</name>
</gene>
<dbReference type="GO" id="GO:0005886">
    <property type="term" value="C:plasma membrane"/>
    <property type="evidence" value="ECO:0007669"/>
    <property type="project" value="UniProtKB-SubCell"/>
</dbReference>
<evidence type="ECO:0000256" key="3">
    <source>
        <dbReference type="ARBA" id="ARBA00022692"/>
    </source>
</evidence>
<comment type="subcellular location">
    <subcellularLocation>
        <location evidence="1">Cell membrane</location>
        <topology evidence="1">Multi-pass membrane protein</topology>
    </subcellularLocation>
</comment>
<evidence type="ECO:0000313" key="7">
    <source>
        <dbReference type="EMBL" id="VAW22881.1"/>
    </source>
</evidence>
<feature type="transmembrane region" description="Helical" evidence="6">
    <location>
        <begin position="405"/>
        <end position="425"/>
    </location>
</feature>
<feature type="transmembrane region" description="Helical" evidence="6">
    <location>
        <begin position="347"/>
        <end position="369"/>
    </location>
</feature>